<organism evidence="2 3">
    <name type="scientific">Dipteronia sinensis</name>
    <dbReference type="NCBI Taxonomy" id="43782"/>
    <lineage>
        <taxon>Eukaryota</taxon>
        <taxon>Viridiplantae</taxon>
        <taxon>Streptophyta</taxon>
        <taxon>Embryophyta</taxon>
        <taxon>Tracheophyta</taxon>
        <taxon>Spermatophyta</taxon>
        <taxon>Magnoliopsida</taxon>
        <taxon>eudicotyledons</taxon>
        <taxon>Gunneridae</taxon>
        <taxon>Pentapetalae</taxon>
        <taxon>rosids</taxon>
        <taxon>malvids</taxon>
        <taxon>Sapindales</taxon>
        <taxon>Sapindaceae</taxon>
        <taxon>Hippocastanoideae</taxon>
        <taxon>Acereae</taxon>
        <taxon>Dipteronia</taxon>
    </lineage>
</organism>
<protein>
    <submittedName>
        <fullName evidence="2">Uncharacterized protein</fullName>
    </submittedName>
</protein>
<accession>A0AAE0A1G8</accession>
<keyword evidence="1" id="KW-0812">Transmembrane</keyword>
<proteinExistence type="predicted"/>
<sequence>MRFSIIKLSKFVVVVAANVALVIVVANVAIVADTVVAVGIVVAVVAVVVVFVVGIGVGVAEVADAADAAVVVFIKVLISDPRSLSCALSCTILVPYINTSLQQKFIKL</sequence>
<dbReference type="AlphaFoldDB" id="A0AAE0A1G8"/>
<comment type="caution">
    <text evidence="2">The sequence shown here is derived from an EMBL/GenBank/DDBJ whole genome shotgun (WGS) entry which is preliminary data.</text>
</comment>
<gene>
    <name evidence="2" type="ORF">Dsin_022478</name>
</gene>
<dbReference type="EMBL" id="JANJYJ010000007">
    <property type="protein sequence ID" value="KAK3199063.1"/>
    <property type="molecule type" value="Genomic_DNA"/>
</dbReference>
<dbReference type="Proteomes" id="UP001281410">
    <property type="component" value="Unassembled WGS sequence"/>
</dbReference>
<name>A0AAE0A1G8_9ROSI</name>
<reference evidence="2" key="1">
    <citation type="journal article" date="2023" name="Plant J.">
        <title>Genome sequences and population genomics provide insights into the demographic history, inbreeding, and mutation load of two 'living fossil' tree species of Dipteronia.</title>
        <authorList>
            <person name="Feng Y."/>
            <person name="Comes H.P."/>
            <person name="Chen J."/>
            <person name="Zhu S."/>
            <person name="Lu R."/>
            <person name="Zhang X."/>
            <person name="Li P."/>
            <person name="Qiu J."/>
            <person name="Olsen K.M."/>
            <person name="Qiu Y."/>
        </authorList>
    </citation>
    <scope>NUCLEOTIDE SEQUENCE</scope>
    <source>
        <strain evidence="2">NBL</strain>
    </source>
</reference>
<evidence type="ECO:0000313" key="3">
    <source>
        <dbReference type="Proteomes" id="UP001281410"/>
    </source>
</evidence>
<keyword evidence="1" id="KW-0472">Membrane</keyword>
<feature type="transmembrane region" description="Helical" evidence="1">
    <location>
        <begin position="36"/>
        <end position="60"/>
    </location>
</feature>
<keyword evidence="1" id="KW-1133">Transmembrane helix</keyword>
<evidence type="ECO:0000256" key="1">
    <source>
        <dbReference type="SAM" id="Phobius"/>
    </source>
</evidence>
<evidence type="ECO:0000313" key="2">
    <source>
        <dbReference type="EMBL" id="KAK3199063.1"/>
    </source>
</evidence>
<keyword evidence="3" id="KW-1185">Reference proteome</keyword>
<feature type="transmembrane region" description="Helical" evidence="1">
    <location>
        <begin position="12"/>
        <end position="30"/>
    </location>
</feature>